<dbReference type="NCBIfam" id="NF047619">
    <property type="entry name" value="NADase_discoid"/>
    <property type="match status" value="1"/>
</dbReference>
<accession>A0ABP2RIX9</accession>
<reference evidence="2 3" key="1">
    <citation type="submission" date="2012-08" db="EMBL/GenBank/DDBJ databases">
        <authorList>
            <person name="Harkins D.M."/>
            <person name="Durkin A.S."/>
            <person name="Selengut J.D."/>
            <person name="Sanka R."/>
            <person name="DePew J."/>
            <person name="Purushe J."/>
            <person name="Matthias M.A."/>
            <person name="Vinetz J.M."/>
            <person name="Sutton G.G."/>
            <person name="Nelson W.C."/>
            <person name="Fouts D.E."/>
        </authorList>
    </citation>
    <scope>NUCLEOTIDE SEQUENCE [LARGE SCALE GENOMIC DNA]</scope>
    <source>
        <strain evidence="2 3">MMD4847</strain>
    </source>
</reference>
<dbReference type="Proteomes" id="UP000018720">
    <property type="component" value="Unassembled WGS sequence"/>
</dbReference>
<dbReference type="PROSITE" id="PS51257">
    <property type="entry name" value="PROKAR_LIPOPROTEIN"/>
    <property type="match status" value="1"/>
</dbReference>
<dbReference type="RefSeq" id="WP_008591546.1">
    <property type="nucleotide sequence ID" value="NZ_AHOM02000004.1"/>
</dbReference>
<keyword evidence="3" id="KW-1185">Reference proteome</keyword>
<proteinExistence type="predicted"/>
<evidence type="ECO:0000313" key="3">
    <source>
        <dbReference type="Proteomes" id="UP000018720"/>
    </source>
</evidence>
<protein>
    <submittedName>
        <fullName evidence="2">Lipoprotein</fullName>
    </submittedName>
</protein>
<dbReference type="EMBL" id="AHOM02000004">
    <property type="protein sequence ID" value="EJZ43518.1"/>
    <property type="molecule type" value="Genomic_DNA"/>
</dbReference>
<evidence type="ECO:0000259" key="1">
    <source>
        <dbReference type="Pfam" id="PF25302"/>
    </source>
</evidence>
<feature type="domain" description="NAD glycohydrolase translocation F5/8 type C" evidence="1">
    <location>
        <begin position="32"/>
        <end position="159"/>
    </location>
</feature>
<keyword evidence="2" id="KW-0449">Lipoprotein</keyword>
<dbReference type="Pfam" id="PF25302">
    <property type="entry name" value="NADase_transloc"/>
    <property type="match status" value="1"/>
</dbReference>
<gene>
    <name evidence="2" type="ORF">LEP1GSC178_3047</name>
</gene>
<evidence type="ECO:0000313" key="2">
    <source>
        <dbReference type="EMBL" id="EJZ43518.1"/>
    </source>
</evidence>
<comment type="caution">
    <text evidence="2">The sequence shown here is derived from an EMBL/GenBank/DDBJ whole genome shotgun (WGS) entry which is preliminary data.</text>
</comment>
<organism evidence="2 3">
    <name type="scientific">Leptospira licerasiae str. MMD4847</name>
    <dbReference type="NCBI Taxonomy" id="1049971"/>
    <lineage>
        <taxon>Bacteria</taxon>
        <taxon>Pseudomonadati</taxon>
        <taxon>Spirochaetota</taxon>
        <taxon>Spirochaetia</taxon>
        <taxon>Leptospirales</taxon>
        <taxon>Leptospiraceae</taxon>
        <taxon>Leptospira</taxon>
    </lineage>
</organism>
<dbReference type="InterPro" id="IPR057561">
    <property type="entry name" value="NADase_transloc"/>
</dbReference>
<name>A0ABP2RIX9_9LEPT</name>
<sequence length="333" mass="37763">MNRICFVLLLLTITACKNKEVHLGVEPSEVVVSSFLSEGETTYSGNKLFDDFLDPWCEGTNTEGIGETITLNFPDKKVIDSFLIKNGYAYGKLFSNNNRVKDIEVEEANGKKYNFTIIDQPESSVIRFPEKLETDRLKFIILSVYKGKANDTCISEISINSNEILSDSFDENAITKKEADLRKAKEELEYKKETAGNDIELTYTNADSQTKTDFSLTLEGISDASKVSGNASISLVEDKIFVEYAHTWHLSCDSWTRSDKTIKVRCSVREDLDPGYVEPGKKDGIYRDKKIGYRFINIDMASKTWVFERENGQVEKLGQDLKIISTNIFEFNN</sequence>